<protein>
    <submittedName>
        <fullName evidence="2">Uncharacterized protein</fullName>
    </submittedName>
</protein>
<proteinExistence type="predicted"/>
<evidence type="ECO:0000256" key="1">
    <source>
        <dbReference type="SAM" id="SignalP"/>
    </source>
</evidence>
<dbReference type="HOGENOM" id="CLU_2454524_0_0_1"/>
<feature type="signal peptide" evidence="1">
    <location>
        <begin position="1"/>
        <end position="19"/>
    </location>
</feature>
<dbReference type="GeneID" id="4392689"/>
<keyword evidence="3" id="KW-1185">Reference proteome</keyword>
<dbReference type="OrthoDB" id="77201at2759"/>
<evidence type="ECO:0000313" key="3">
    <source>
        <dbReference type="Proteomes" id="UP000001056"/>
    </source>
</evidence>
<evidence type="ECO:0000313" key="2">
    <source>
        <dbReference type="EMBL" id="EAQ88241.1"/>
    </source>
</evidence>
<gene>
    <name evidence="2" type="ORF">CHGG_04860</name>
</gene>
<dbReference type="VEuPathDB" id="FungiDB:CHGG_04860"/>
<dbReference type="Proteomes" id="UP000001056">
    <property type="component" value="Unassembled WGS sequence"/>
</dbReference>
<organism evidence="2 3">
    <name type="scientific">Chaetomium globosum (strain ATCC 6205 / CBS 148.51 / DSM 1962 / NBRC 6347 / NRRL 1970)</name>
    <name type="common">Soil fungus</name>
    <dbReference type="NCBI Taxonomy" id="306901"/>
    <lineage>
        <taxon>Eukaryota</taxon>
        <taxon>Fungi</taxon>
        <taxon>Dikarya</taxon>
        <taxon>Ascomycota</taxon>
        <taxon>Pezizomycotina</taxon>
        <taxon>Sordariomycetes</taxon>
        <taxon>Sordariomycetidae</taxon>
        <taxon>Sordariales</taxon>
        <taxon>Chaetomiaceae</taxon>
        <taxon>Chaetomium</taxon>
    </lineage>
</organism>
<dbReference type="STRING" id="306901.Q2H036"/>
<name>Q2H036_CHAGB</name>
<dbReference type="InParanoid" id="Q2H036"/>
<reference evidence="3" key="1">
    <citation type="journal article" date="2015" name="Genome Announc.">
        <title>Draft genome sequence of the cellulolytic fungus Chaetomium globosum.</title>
        <authorList>
            <person name="Cuomo C.A."/>
            <person name="Untereiner W.A."/>
            <person name="Ma L.-J."/>
            <person name="Grabherr M."/>
            <person name="Birren B.W."/>
        </authorList>
    </citation>
    <scope>NUCLEOTIDE SEQUENCE [LARGE SCALE GENOMIC DNA]</scope>
    <source>
        <strain evidence="3">ATCC 6205 / CBS 148.51 / DSM 1962 / NBRC 6347 / NRRL 1970</strain>
    </source>
</reference>
<dbReference type="AlphaFoldDB" id="Q2H036"/>
<accession>Q2H036</accession>
<dbReference type="RefSeq" id="XP_001224074.1">
    <property type="nucleotide sequence ID" value="XM_001224073.1"/>
</dbReference>
<feature type="chain" id="PRO_5004208363" evidence="1">
    <location>
        <begin position="20"/>
        <end position="89"/>
    </location>
</feature>
<keyword evidence="1" id="KW-0732">Signal</keyword>
<dbReference type="EMBL" id="CH408032">
    <property type="protein sequence ID" value="EAQ88241.1"/>
    <property type="molecule type" value="Genomic_DNA"/>
</dbReference>
<sequence>MRLTLNLAALAAAFSSALAAHQGFNYGAFFTDNSPKMQSDFEAEFRAAQNLQGAPGTGFNSARLYTMVEVWRGATLRVPRRFEWPFLQN</sequence>